<dbReference type="SUPFAM" id="SSF51215">
    <property type="entry name" value="Regulatory protein AraC"/>
    <property type="match status" value="1"/>
</dbReference>
<dbReference type="InterPro" id="IPR050204">
    <property type="entry name" value="AraC_XylS_family_regulators"/>
</dbReference>
<dbReference type="InterPro" id="IPR018060">
    <property type="entry name" value="HTH_AraC"/>
</dbReference>
<dbReference type="PANTHER" id="PTHR46796">
    <property type="entry name" value="HTH-TYPE TRANSCRIPTIONAL ACTIVATOR RHAS-RELATED"/>
    <property type="match status" value="1"/>
</dbReference>
<reference evidence="5 6" key="1">
    <citation type="journal article" date="2023" name="Genome Announc.">
        <title>Pan-Genome Analyses of the Genus Cohnella and Proposal of the Novel Species Cohnella silvisoli sp. nov., Isolated from Forest Soil.</title>
        <authorList>
            <person name="Wang C."/>
            <person name="Mao L."/>
            <person name="Bao G."/>
            <person name="Zhu H."/>
        </authorList>
    </citation>
    <scope>NUCLEOTIDE SEQUENCE [LARGE SCALE GENOMIC DNA]</scope>
    <source>
        <strain evidence="5 6">NL03-T5-1</strain>
    </source>
</reference>
<evidence type="ECO:0000256" key="1">
    <source>
        <dbReference type="ARBA" id="ARBA00023015"/>
    </source>
</evidence>
<keyword evidence="1" id="KW-0805">Transcription regulation</keyword>
<gene>
    <name evidence="5" type="ORF">QJS35_11945</name>
</gene>
<dbReference type="Pfam" id="PF12833">
    <property type="entry name" value="HTH_18"/>
    <property type="match status" value="1"/>
</dbReference>
<feature type="domain" description="HTH araC/xylS-type" evidence="4">
    <location>
        <begin position="188"/>
        <end position="286"/>
    </location>
</feature>
<dbReference type="PROSITE" id="PS01124">
    <property type="entry name" value="HTH_ARAC_FAMILY_2"/>
    <property type="match status" value="1"/>
</dbReference>
<keyword evidence="3" id="KW-0804">Transcription</keyword>
<dbReference type="SUPFAM" id="SSF46689">
    <property type="entry name" value="Homeodomain-like"/>
    <property type="match status" value="2"/>
</dbReference>
<protein>
    <submittedName>
        <fullName evidence="5">AraC family transcriptional regulator</fullName>
    </submittedName>
</protein>
<keyword evidence="2" id="KW-0238">DNA-binding</keyword>
<proteinExistence type="predicted"/>
<dbReference type="SMART" id="SM00342">
    <property type="entry name" value="HTH_ARAC"/>
    <property type="match status" value="1"/>
</dbReference>
<evidence type="ECO:0000259" key="4">
    <source>
        <dbReference type="PROSITE" id="PS01124"/>
    </source>
</evidence>
<organism evidence="5 6">
    <name type="scientific">Cohnella silvisoli</name>
    <dbReference type="NCBI Taxonomy" id="2873699"/>
    <lineage>
        <taxon>Bacteria</taxon>
        <taxon>Bacillati</taxon>
        <taxon>Bacillota</taxon>
        <taxon>Bacilli</taxon>
        <taxon>Bacillales</taxon>
        <taxon>Paenibacillaceae</taxon>
        <taxon>Cohnella</taxon>
    </lineage>
</organism>
<evidence type="ECO:0000313" key="5">
    <source>
        <dbReference type="EMBL" id="MEQ4483109.1"/>
    </source>
</evidence>
<evidence type="ECO:0000256" key="3">
    <source>
        <dbReference type="ARBA" id="ARBA00023163"/>
    </source>
</evidence>
<dbReference type="Gene3D" id="1.10.10.60">
    <property type="entry name" value="Homeodomain-like"/>
    <property type="match status" value="2"/>
</dbReference>
<evidence type="ECO:0000313" key="6">
    <source>
        <dbReference type="Proteomes" id="UP001493487"/>
    </source>
</evidence>
<dbReference type="Proteomes" id="UP001493487">
    <property type="component" value="Unassembled WGS sequence"/>
</dbReference>
<dbReference type="InterPro" id="IPR037923">
    <property type="entry name" value="HTH-like"/>
</dbReference>
<keyword evidence="6" id="KW-1185">Reference proteome</keyword>
<accession>A0ABV1KSP3</accession>
<evidence type="ECO:0000256" key="2">
    <source>
        <dbReference type="ARBA" id="ARBA00023125"/>
    </source>
</evidence>
<comment type="caution">
    <text evidence="5">The sequence shown here is derived from an EMBL/GenBank/DDBJ whole genome shotgun (WGS) entry which is preliminary data.</text>
</comment>
<name>A0ABV1KSP3_9BACL</name>
<sequence length="287" mass="32779">MSTLFGLTFAPYIRHADEAVREPWSIPARRTLDYLLVLVDKGTLFIDLPDGCQRLDKGEFALVQPNVLHALRAPGPTVTPYIHFDIFYSVERMQGFSTRPSQVDLSEYRHLLQPSLNDLLASPIPLRVRPSKPDAFRHSLLQAIRLWKLRQPLRSLEANLLVGEFVLMLLDDYSASEPAEAAGYPPLHWMKAYLSIHLSDPLTVDDMARQAHLSKSRFNVLFREQFGMPPHQYLLRLRIQHACELLRNGSLSLKLIAELCGFADIHHFTKAFRSETGLTPGSFRKIR</sequence>
<dbReference type="RefSeq" id="WP_232184227.1">
    <property type="nucleotide sequence ID" value="NZ_JAIOAP010000002.1"/>
</dbReference>
<dbReference type="InterPro" id="IPR009057">
    <property type="entry name" value="Homeodomain-like_sf"/>
</dbReference>
<dbReference type="EMBL" id="JASKHM010000006">
    <property type="protein sequence ID" value="MEQ4483109.1"/>
    <property type="molecule type" value="Genomic_DNA"/>
</dbReference>